<gene>
    <name evidence="2" type="ORF">GOODEAATRI_018631</name>
</gene>
<protein>
    <submittedName>
        <fullName evidence="2">Uncharacterized protein</fullName>
    </submittedName>
</protein>
<evidence type="ECO:0000256" key="1">
    <source>
        <dbReference type="SAM" id="MobiDB-lite"/>
    </source>
</evidence>
<comment type="caution">
    <text evidence="2">The sequence shown here is derived from an EMBL/GenBank/DDBJ whole genome shotgun (WGS) entry which is preliminary data.</text>
</comment>
<dbReference type="PROSITE" id="PS51257">
    <property type="entry name" value="PROKAR_LIPOPROTEIN"/>
    <property type="match status" value="1"/>
</dbReference>
<feature type="region of interest" description="Disordered" evidence="1">
    <location>
        <begin position="80"/>
        <end position="128"/>
    </location>
</feature>
<evidence type="ECO:0000313" key="3">
    <source>
        <dbReference type="Proteomes" id="UP001476798"/>
    </source>
</evidence>
<evidence type="ECO:0000313" key="2">
    <source>
        <dbReference type="EMBL" id="MEQ2178860.1"/>
    </source>
</evidence>
<organism evidence="2 3">
    <name type="scientific">Goodea atripinnis</name>
    <dbReference type="NCBI Taxonomy" id="208336"/>
    <lineage>
        <taxon>Eukaryota</taxon>
        <taxon>Metazoa</taxon>
        <taxon>Chordata</taxon>
        <taxon>Craniata</taxon>
        <taxon>Vertebrata</taxon>
        <taxon>Euteleostomi</taxon>
        <taxon>Actinopterygii</taxon>
        <taxon>Neopterygii</taxon>
        <taxon>Teleostei</taxon>
        <taxon>Neoteleostei</taxon>
        <taxon>Acanthomorphata</taxon>
        <taxon>Ovalentaria</taxon>
        <taxon>Atherinomorphae</taxon>
        <taxon>Cyprinodontiformes</taxon>
        <taxon>Goodeidae</taxon>
        <taxon>Goodea</taxon>
    </lineage>
</organism>
<sequence>MREQLKMWLNFNKRNDQSAQCSTCNMIISCKEGCTVGVWGVLEQITGSKSLSGGLVLGLTLPSPVAGLYPFPPRQCGQGLPTVISGGSSGPNPKLGRTVPSGAPHTKISSMQVVGKRRGKSKELYSVH</sequence>
<keyword evidence="3" id="KW-1185">Reference proteome</keyword>
<proteinExistence type="predicted"/>
<name>A0ABV0P5Y9_9TELE</name>
<dbReference type="EMBL" id="JAHRIO010061568">
    <property type="protein sequence ID" value="MEQ2178860.1"/>
    <property type="molecule type" value="Genomic_DNA"/>
</dbReference>
<dbReference type="Proteomes" id="UP001476798">
    <property type="component" value="Unassembled WGS sequence"/>
</dbReference>
<reference evidence="2 3" key="1">
    <citation type="submission" date="2021-06" db="EMBL/GenBank/DDBJ databases">
        <authorList>
            <person name="Palmer J.M."/>
        </authorList>
    </citation>
    <scope>NUCLEOTIDE SEQUENCE [LARGE SCALE GENOMIC DNA]</scope>
    <source>
        <strain evidence="2 3">GA_2019</strain>
        <tissue evidence="2">Muscle</tissue>
    </source>
</reference>
<accession>A0ABV0P5Y9</accession>